<feature type="domain" description="TIR" evidence="3">
    <location>
        <begin position="4"/>
        <end position="111"/>
    </location>
</feature>
<dbReference type="EMBL" id="CP060718">
    <property type="protein sequence ID" value="QNN66336.1"/>
    <property type="molecule type" value="Genomic_DNA"/>
</dbReference>
<dbReference type="PANTHER" id="PTHR12558">
    <property type="entry name" value="CELL DIVISION CYCLE 16,23,27"/>
    <property type="match status" value="1"/>
</dbReference>
<feature type="region of interest" description="Disordered" evidence="2">
    <location>
        <begin position="572"/>
        <end position="594"/>
    </location>
</feature>
<reference evidence="4 5" key="1">
    <citation type="submission" date="2020-08" db="EMBL/GenBank/DDBJ databases">
        <title>Genome sequence of Sphingomonas lutea KCTC 23642T.</title>
        <authorList>
            <person name="Hyun D.-W."/>
            <person name="Bae J.-W."/>
        </authorList>
    </citation>
    <scope>NUCLEOTIDE SEQUENCE [LARGE SCALE GENOMIC DNA]</scope>
    <source>
        <strain evidence="4 5">KCTC 23642</strain>
    </source>
</reference>
<dbReference type="Gene3D" id="3.40.50.10140">
    <property type="entry name" value="Toll/interleukin-1 receptor homology (TIR) domain"/>
    <property type="match status" value="1"/>
</dbReference>
<accession>A0A7G9SER1</accession>
<dbReference type="SUPFAM" id="SSF48452">
    <property type="entry name" value="TPR-like"/>
    <property type="match status" value="1"/>
</dbReference>
<dbReference type="GO" id="GO:0007165">
    <property type="term" value="P:signal transduction"/>
    <property type="evidence" value="ECO:0007669"/>
    <property type="project" value="InterPro"/>
</dbReference>
<keyword evidence="5" id="KW-1185">Reference proteome</keyword>
<sequence>MGHVFISYARPDEARASRVADALRGQGYEVWRDDELPAHKAYTEVIEERLKSAQAVVVLWSAEAVKSEWVRAEADVARNAGTLIQATLDSSMPPLPFNQIHCARIEGWTGDPKAAAWAKLSASVAALAGPTAAREEGRRPPRRERSIAVLPFQNMSGDPEQEYFSDGISEDITTDLSKISALRVVARNTAFTFKGQSVDVCECARKLNVSHVLEGSVRKAGNRLRITAQLIDGATGDHLWAERYDRELTDIFAIQDEITKEIVAALKLKLLPEEKKAIEERGTSSAEAYNYYLMARQYWLTGNHGDRRREERVVRLCGRALEIDPQYAQALALMALAQISLRFGFGDTTQDGLPTAEKALAIDPSIAVAHSAKARFFLEQGRHAEANREIARALELEPESWEVNKEAGRVSLSQRRIPEATRFYEKAAQLMEGDFHTWAMLLTCYEAAGDRDKARHAGRMMFSEAQKALEKDPSNGAALGIAAGGLAAMGEVERVKEWIDKAMLLDGGNLNMRYNFACVLAAQLNDVEGAIALLETTITRALSSQVRLAATDPDLDNLRGNPRFETMLADAQRRVGLAPGSPNPTPEAEAPPRS</sequence>
<dbReference type="SUPFAM" id="SSF52200">
    <property type="entry name" value="Toll/Interleukin receptor TIR domain"/>
    <property type="match status" value="1"/>
</dbReference>
<dbReference type="InterPro" id="IPR019734">
    <property type="entry name" value="TPR_rpt"/>
</dbReference>
<dbReference type="Gene3D" id="3.40.50.10070">
    <property type="entry name" value="TolB, N-terminal domain"/>
    <property type="match status" value="1"/>
</dbReference>
<name>A0A7G9SER1_9SPHN</name>
<dbReference type="Gene3D" id="1.25.40.10">
    <property type="entry name" value="Tetratricopeptide repeat domain"/>
    <property type="match status" value="2"/>
</dbReference>
<gene>
    <name evidence="4" type="ORF">H9L13_06250</name>
</gene>
<keyword evidence="1" id="KW-0802">TPR repeat</keyword>
<dbReference type="NCBIfam" id="NF047558">
    <property type="entry name" value="TPR_END_plus"/>
    <property type="match status" value="1"/>
</dbReference>
<evidence type="ECO:0000259" key="3">
    <source>
        <dbReference type="Pfam" id="PF13676"/>
    </source>
</evidence>
<organism evidence="4 5">
    <name type="scientific">Sphingomonas lutea</name>
    <dbReference type="NCBI Taxonomy" id="1045317"/>
    <lineage>
        <taxon>Bacteria</taxon>
        <taxon>Pseudomonadati</taxon>
        <taxon>Pseudomonadota</taxon>
        <taxon>Alphaproteobacteria</taxon>
        <taxon>Sphingomonadales</taxon>
        <taxon>Sphingomonadaceae</taxon>
        <taxon>Sphingomonas</taxon>
    </lineage>
</organism>
<dbReference type="Proteomes" id="UP000515971">
    <property type="component" value="Chromosome"/>
</dbReference>
<dbReference type="PANTHER" id="PTHR12558:SF33">
    <property type="entry name" value="BLL7664 PROTEIN"/>
    <property type="match status" value="1"/>
</dbReference>
<proteinExistence type="predicted"/>
<protein>
    <submittedName>
        <fullName evidence="4">TIR domain-containing protein</fullName>
    </submittedName>
</protein>
<dbReference type="PROSITE" id="PS50005">
    <property type="entry name" value="TPR"/>
    <property type="match status" value="1"/>
</dbReference>
<dbReference type="AlphaFoldDB" id="A0A7G9SER1"/>
<evidence type="ECO:0000313" key="4">
    <source>
        <dbReference type="EMBL" id="QNN66336.1"/>
    </source>
</evidence>
<dbReference type="Pfam" id="PF13676">
    <property type="entry name" value="TIR_2"/>
    <property type="match status" value="1"/>
</dbReference>
<dbReference type="RefSeq" id="WP_187536928.1">
    <property type="nucleotide sequence ID" value="NZ_BAABJT010000001.1"/>
</dbReference>
<evidence type="ECO:0000256" key="1">
    <source>
        <dbReference type="PROSITE-ProRule" id="PRU00339"/>
    </source>
</evidence>
<feature type="repeat" description="TPR" evidence="1">
    <location>
        <begin position="367"/>
        <end position="400"/>
    </location>
</feature>
<dbReference type="InterPro" id="IPR000157">
    <property type="entry name" value="TIR_dom"/>
</dbReference>
<dbReference type="InterPro" id="IPR011990">
    <property type="entry name" value="TPR-like_helical_dom_sf"/>
</dbReference>
<dbReference type="InterPro" id="IPR035897">
    <property type="entry name" value="Toll_tir_struct_dom_sf"/>
</dbReference>
<dbReference type="KEGG" id="slut:H9L13_06250"/>
<evidence type="ECO:0000313" key="5">
    <source>
        <dbReference type="Proteomes" id="UP000515971"/>
    </source>
</evidence>
<evidence type="ECO:0000256" key="2">
    <source>
        <dbReference type="SAM" id="MobiDB-lite"/>
    </source>
</evidence>